<dbReference type="PANTHER" id="PTHR43744:SF9">
    <property type="entry name" value="POLYGALACTURONAN_RHAMNOGALACTURONAN TRANSPORT SYSTEM PERMEASE PROTEIN YTCP"/>
    <property type="match status" value="1"/>
</dbReference>
<dbReference type="GO" id="GO:0005886">
    <property type="term" value="C:plasma membrane"/>
    <property type="evidence" value="ECO:0007669"/>
    <property type="project" value="UniProtKB-SubCell"/>
</dbReference>
<keyword evidence="6 7" id="KW-0472">Membrane</keyword>
<dbReference type="PROSITE" id="PS50928">
    <property type="entry name" value="ABC_TM1"/>
    <property type="match status" value="1"/>
</dbReference>
<feature type="transmembrane region" description="Helical" evidence="7">
    <location>
        <begin position="71"/>
        <end position="95"/>
    </location>
</feature>
<dbReference type="PANTHER" id="PTHR43744">
    <property type="entry name" value="ABC TRANSPORTER PERMEASE PROTEIN MG189-RELATED-RELATED"/>
    <property type="match status" value="1"/>
</dbReference>
<evidence type="ECO:0000256" key="1">
    <source>
        <dbReference type="ARBA" id="ARBA00004651"/>
    </source>
</evidence>
<name>A0A0W7TM13_9FIRM</name>
<dbReference type="CDD" id="cd06261">
    <property type="entry name" value="TM_PBP2"/>
    <property type="match status" value="1"/>
</dbReference>
<evidence type="ECO:0000313" key="9">
    <source>
        <dbReference type="EMBL" id="KUE74893.1"/>
    </source>
</evidence>
<keyword evidence="2" id="KW-0813">Transport</keyword>
<organism evidence="9 10">
    <name type="scientific">Ruthenibacterium lactatiformans</name>
    <dbReference type="NCBI Taxonomy" id="1550024"/>
    <lineage>
        <taxon>Bacteria</taxon>
        <taxon>Bacillati</taxon>
        <taxon>Bacillota</taxon>
        <taxon>Clostridia</taxon>
        <taxon>Eubacteriales</taxon>
        <taxon>Oscillospiraceae</taxon>
        <taxon>Ruthenibacterium</taxon>
    </lineage>
</organism>
<feature type="transmembrane region" description="Helical" evidence="7">
    <location>
        <begin position="184"/>
        <end position="208"/>
    </location>
</feature>
<protein>
    <submittedName>
        <fullName evidence="9">Sugar ABC transporter permease</fullName>
    </submittedName>
</protein>
<evidence type="ECO:0000256" key="2">
    <source>
        <dbReference type="ARBA" id="ARBA00022448"/>
    </source>
</evidence>
<proteinExistence type="predicted"/>
<evidence type="ECO:0000256" key="3">
    <source>
        <dbReference type="ARBA" id="ARBA00022475"/>
    </source>
</evidence>
<evidence type="ECO:0000256" key="7">
    <source>
        <dbReference type="SAM" id="Phobius"/>
    </source>
</evidence>
<feature type="transmembrane region" description="Helical" evidence="7">
    <location>
        <begin position="107"/>
        <end position="127"/>
    </location>
</feature>
<keyword evidence="5 7" id="KW-1133">Transmembrane helix</keyword>
<evidence type="ECO:0000313" key="10">
    <source>
        <dbReference type="Proteomes" id="UP000053433"/>
    </source>
</evidence>
<reference evidence="9 10" key="1">
    <citation type="submission" date="2015-10" db="EMBL/GenBank/DDBJ databases">
        <title>A novel member of the family Ruminococcaceae isolated from human faeces.</title>
        <authorList>
            <person name="Shkoporov A.N."/>
            <person name="Chaplin A.V."/>
            <person name="Motuzova O.V."/>
            <person name="Kafarskaia L.I."/>
            <person name="Efimov B.A."/>
        </authorList>
    </citation>
    <scope>NUCLEOTIDE SEQUENCE [LARGE SCALE GENOMIC DNA]</scope>
    <source>
        <strain evidence="9 10">668</strain>
    </source>
</reference>
<keyword evidence="3" id="KW-1003">Cell membrane</keyword>
<dbReference type="SUPFAM" id="SSF161098">
    <property type="entry name" value="MetI-like"/>
    <property type="match status" value="1"/>
</dbReference>
<evidence type="ECO:0000256" key="5">
    <source>
        <dbReference type="ARBA" id="ARBA00022989"/>
    </source>
</evidence>
<accession>A0A0W7TM13</accession>
<dbReference type="AlphaFoldDB" id="A0A0W7TM13"/>
<gene>
    <name evidence="9" type="ORF">ASJ35_16680</name>
</gene>
<dbReference type="Gene3D" id="1.10.3720.10">
    <property type="entry name" value="MetI-like"/>
    <property type="match status" value="1"/>
</dbReference>
<comment type="subcellular location">
    <subcellularLocation>
        <location evidence="1">Cell membrane</location>
        <topology evidence="1">Multi-pass membrane protein</topology>
    </subcellularLocation>
</comment>
<dbReference type="Proteomes" id="UP000053433">
    <property type="component" value="Unassembled WGS sequence"/>
</dbReference>
<evidence type="ECO:0000256" key="4">
    <source>
        <dbReference type="ARBA" id="ARBA00022692"/>
    </source>
</evidence>
<dbReference type="InterPro" id="IPR000515">
    <property type="entry name" value="MetI-like"/>
</dbReference>
<comment type="caution">
    <text evidence="9">The sequence shown here is derived from an EMBL/GenBank/DDBJ whole genome shotgun (WGS) entry which is preliminary data.</text>
</comment>
<evidence type="ECO:0000259" key="8">
    <source>
        <dbReference type="PROSITE" id="PS50928"/>
    </source>
</evidence>
<feature type="domain" description="ABC transmembrane type-1" evidence="8">
    <location>
        <begin position="72"/>
        <end position="280"/>
    </location>
</feature>
<dbReference type="InterPro" id="IPR035906">
    <property type="entry name" value="MetI-like_sf"/>
</dbReference>
<dbReference type="RefSeq" id="WP_058723840.1">
    <property type="nucleotide sequence ID" value="NZ_LMUA01000037.1"/>
</dbReference>
<sequence>MITNNKIFITIQYIFLAILVVMAVVPFLLLISSSFTTEQEILKNGYSLFPREITLDAYRYLLSVSDGILRAYLMSIIIAGSGVLTCLVLTILFAYPLSKQDLPGKNFFAFFLFFTMLFNGGLVPTYMVYTQLFNIKDTIFAMIVPGLLMSPFNVIMVRTYITSNVANEIVDAAKIDGAGEFRSLLSVVIPLCKPIIGTIALMSFIAYWNNWTNGIYYIQNRTDLYGIQNYLKSVLDSVNVLQSQISTQVGISAKDLPSMGIRMALAVIGVLPVLIIYPFFQKSFIKGITIGSVKG</sequence>
<dbReference type="EMBL" id="LMUA01000037">
    <property type="protein sequence ID" value="KUE74893.1"/>
    <property type="molecule type" value="Genomic_DNA"/>
</dbReference>
<feature type="transmembrane region" description="Helical" evidence="7">
    <location>
        <begin position="139"/>
        <end position="157"/>
    </location>
</feature>
<feature type="transmembrane region" description="Helical" evidence="7">
    <location>
        <begin position="7"/>
        <end position="31"/>
    </location>
</feature>
<evidence type="ECO:0000256" key="6">
    <source>
        <dbReference type="ARBA" id="ARBA00023136"/>
    </source>
</evidence>
<feature type="transmembrane region" description="Helical" evidence="7">
    <location>
        <begin position="259"/>
        <end position="280"/>
    </location>
</feature>
<dbReference type="GO" id="GO:0055085">
    <property type="term" value="P:transmembrane transport"/>
    <property type="evidence" value="ECO:0007669"/>
    <property type="project" value="InterPro"/>
</dbReference>
<keyword evidence="4 7" id="KW-0812">Transmembrane</keyword>